<organism evidence="7 8">
    <name type="scientific">Ceriporiopsis subvermispora (strain B)</name>
    <name type="common">White-rot fungus</name>
    <name type="synonym">Gelatoporia subvermispora</name>
    <dbReference type="NCBI Taxonomy" id="914234"/>
    <lineage>
        <taxon>Eukaryota</taxon>
        <taxon>Fungi</taxon>
        <taxon>Dikarya</taxon>
        <taxon>Basidiomycota</taxon>
        <taxon>Agaricomycotina</taxon>
        <taxon>Agaricomycetes</taxon>
        <taxon>Polyporales</taxon>
        <taxon>Gelatoporiaceae</taxon>
        <taxon>Gelatoporia</taxon>
    </lineage>
</organism>
<feature type="region of interest" description="Disordered" evidence="5">
    <location>
        <begin position="340"/>
        <end position="404"/>
    </location>
</feature>
<feature type="domain" description="Protein kinase" evidence="6">
    <location>
        <begin position="20"/>
        <end position="289"/>
    </location>
</feature>
<dbReference type="Proteomes" id="UP000016930">
    <property type="component" value="Unassembled WGS sequence"/>
</dbReference>
<dbReference type="PANTHER" id="PTHR24346">
    <property type="entry name" value="MAP/MICROTUBULE AFFINITY-REGULATING KINASE"/>
    <property type="match status" value="1"/>
</dbReference>
<dbReference type="PROSITE" id="PS50011">
    <property type="entry name" value="PROTEIN_KINASE_DOM"/>
    <property type="match status" value="1"/>
</dbReference>
<dbReference type="SMART" id="SM00220">
    <property type="entry name" value="S_TKc"/>
    <property type="match status" value="1"/>
</dbReference>
<comment type="similarity">
    <text evidence="4">Belongs to the protein kinase superfamily.</text>
</comment>
<dbReference type="InterPro" id="IPR000719">
    <property type="entry name" value="Prot_kinase_dom"/>
</dbReference>
<keyword evidence="2 3" id="KW-0067">ATP-binding</keyword>
<keyword evidence="4" id="KW-0723">Serine/threonine-protein kinase</keyword>
<dbReference type="Pfam" id="PF00069">
    <property type="entry name" value="Pkinase"/>
    <property type="match status" value="1"/>
</dbReference>
<keyword evidence="4" id="KW-0808">Transferase</keyword>
<dbReference type="AlphaFoldDB" id="M2QZE5"/>
<keyword evidence="1 3" id="KW-0547">Nucleotide-binding</keyword>
<name>M2QZE5_CERS8</name>
<proteinExistence type="inferred from homology"/>
<evidence type="ECO:0000256" key="4">
    <source>
        <dbReference type="RuleBase" id="RU000304"/>
    </source>
</evidence>
<evidence type="ECO:0000256" key="1">
    <source>
        <dbReference type="ARBA" id="ARBA00022741"/>
    </source>
</evidence>
<reference evidence="7 8" key="1">
    <citation type="journal article" date="2012" name="Proc. Natl. Acad. Sci. U.S.A.">
        <title>Comparative genomics of Ceriporiopsis subvermispora and Phanerochaete chrysosporium provide insight into selective ligninolysis.</title>
        <authorList>
            <person name="Fernandez-Fueyo E."/>
            <person name="Ruiz-Duenas F.J."/>
            <person name="Ferreira P."/>
            <person name="Floudas D."/>
            <person name="Hibbett D.S."/>
            <person name="Canessa P."/>
            <person name="Larrondo L.F."/>
            <person name="James T.Y."/>
            <person name="Seelenfreund D."/>
            <person name="Lobos S."/>
            <person name="Polanco R."/>
            <person name="Tello M."/>
            <person name="Honda Y."/>
            <person name="Watanabe T."/>
            <person name="Watanabe T."/>
            <person name="Ryu J.S."/>
            <person name="Kubicek C.P."/>
            <person name="Schmoll M."/>
            <person name="Gaskell J."/>
            <person name="Hammel K.E."/>
            <person name="St John F.J."/>
            <person name="Vanden Wymelenberg A."/>
            <person name="Sabat G."/>
            <person name="Splinter BonDurant S."/>
            <person name="Syed K."/>
            <person name="Yadav J.S."/>
            <person name="Doddapaneni H."/>
            <person name="Subramanian V."/>
            <person name="Lavin J.L."/>
            <person name="Oguiza J.A."/>
            <person name="Perez G."/>
            <person name="Pisabarro A.G."/>
            <person name="Ramirez L."/>
            <person name="Santoyo F."/>
            <person name="Master E."/>
            <person name="Coutinho P.M."/>
            <person name="Henrissat B."/>
            <person name="Lombard V."/>
            <person name="Magnuson J.K."/>
            <person name="Kuees U."/>
            <person name="Hori C."/>
            <person name="Igarashi K."/>
            <person name="Samejima M."/>
            <person name="Held B.W."/>
            <person name="Barry K.W."/>
            <person name="LaButti K.M."/>
            <person name="Lapidus A."/>
            <person name="Lindquist E.A."/>
            <person name="Lucas S.M."/>
            <person name="Riley R."/>
            <person name="Salamov A.A."/>
            <person name="Hoffmeister D."/>
            <person name="Schwenk D."/>
            <person name="Hadar Y."/>
            <person name="Yarden O."/>
            <person name="de Vries R.P."/>
            <person name="Wiebenga A."/>
            <person name="Stenlid J."/>
            <person name="Eastwood D."/>
            <person name="Grigoriev I.V."/>
            <person name="Berka R.M."/>
            <person name="Blanchette R.A."/>
            <person name="Kersten P."/>
            <person name="Martinez A.T."/>
            <person name="Vicuna R."/>
            <person name="Cullen D."/>
        </authorList>
    </citation>
    <scope>NUCLEOTIDE SEQUENCE [LARGE SCALE GENOMIC DNA]</scope>
    <source>
        <strain evidence="7 8">B</strain>
    </source>
</reference>
<dbReference type="InterPro" id="IPR011009">
    <property type="entry name" value="Kinase-like_dom_sf"/>
</dbReference>
<gene>
    <name evidence="7" type="ORF">CERSUDRAFT_162364</name>
</gene>
<dbReference type="GO" id="GO:0004674">
    <property type="term" value="F:protein serine/threonine kinase activity"/>
    <property type="evidence" value="ECO:0007669"/>
    <property type="project" value="UniProtKB-KW"/>
</dbReference>
<sequence>MDRKCTCSDLVGQYIDDGRLLLIQTIGSGSNGVVYLALDLATENPPPRQYAVKCVPKAPRGSRALYMQRQEVEFQATVCDHPNILTLHTVIEDEHNLFIVSDHCPGGDFFTFLSNNRPFRRNDAYLKRIFLQLLDAVEACHDENIFHRDIKPENILISADAKQVYLCDFGLATTKPFSRSFGCGSSHYMSPECIGFDMSLQGYSTRQNDVWALGVILLSMICGHNPWRHATIEDPCYRAFVKDSDYLGKTLPISAAANNIFRRIFMPEPLRRVSLPLLRLMVLQIDTFFMTDDEISRSSDHVKNAAARFFAEPVPRPPTSPPLERWIHVPGWDFSDNTLCSEGSADSSASPPTPPPHYDEPVQCEAADPTPAILEVPRGQNNNEDEHPPESMHHSGVQFGHEPRERIRIRRSFPSKASLKERHMGLVGRIFDRFSPHRVEH</sequence>
<dbReference type="GO" id="GO:0035556">
    <property type="term" value="P:intracellular signal transduction"/>
    <property type="evidence" value="ECO:0007669"/>
    <property type="project" value="TreeGrafter"/>
</dbReference>
<feature type="compositionally biased region" description="Basic and acidic residues" evidence="5">
    <location>
        <begin position="384"/>
        <end position="393"/>
    </location>
</feature>
<dbReference type="SUPFAM" id="SSF56112">
    <property type="entry name" value="Protein kinase-like (PK-like)"/>
    <property type="match status" value="1"/>
</dbReference>
<dbReference type="GO" id="GO:0005524">
    <property type="term" value="F:ATP binding"/>
    <property type="evidence" value="ECO:0007669"/>
    <property type="project" value="UniProtKB-UniRule"/>
</dbReference>
<dbReference type="PANTHER" id="PTHR24346:SF30">
    <property type="entry name" value="MATERNAL EMBRYONIC LEUCINE ZIPPER KINASE"/>
    <property type="match status" value="1"/>
</dbReference>
<dbReference type="PROSITE" id="PS00108">
    <property type="entry name" value="PROTEIN_KINASE_ST"/>
    <property type="match status" value="1"/>
</dbReference>
<dbReference type="STRING" id="914234.M2QZE5"/>
<evidence type="ECO:0000256" key="5">
    <source>
        <dbReference type="SAM" id="MobiDB-lite"/>
    </source>
</evidence>
<evidence type="ECO:0000313" key="8">
    <source>
        <dbReference type="Proteomes" id="UP000016930"/>
    </source>
</evidence>
<dbReference type="PROSITE" id="PS00107">
    <property type="entry name" value="PROTEIN_KINASE_ATP"/>
    <property type="match status" value="1"/>
</dbReference>
<dbReference type="InterPro" id="IPR008271">
    <property type="entry name" value="Ser/Thr_kinase_AS"/>
</dbReference>
<dbReference type="InterPro" id="IPR017441">
    <property type="entry name" value="Protein_kinase_ATP_BS"/>
</dbReference>
<dbReference type="GO" id="GO:0005737">
    <property type="term" value="C:cytoplasm"/>
    <property type="evidence" value="ECO:0007669"/>
    <property type="project" value="TreeGrafter"/>
</dbReference>
<evidence type="ECO:0000313" key="7">
    <source>
        <dbReference type="EMBL" id="EMD31911.1"/>
    </source>
</evidence>
<accession>M2QZE5</accession>
<dbReference type="Gene3D" id="1.10.510.10">
    <property type="entry name" value="Transferase(Phosphotransferase) domain 1"/>
    <property type="match status" value="1"/>
</dbReference>
<dbReference type="EMBL" id="KB445814">
    <property type="protein sequence ID" value="EMD31911.1"/>
    <property type="molecule type" value="Genomic_DNA"/>
</dbReference>
<dbReference type="OrthoDB" id="541276at2759"/>
<dbReference type="HOGENOM" id="CLU_000288_172_5_1"/>
<keyword evidence="4" id="KW-0418">Kinase</keyword>
<evidence type="ECO:0000256" key="2">
    <source>
        <dbReference type="ARBA" id="ARBA00022840"/>
    </source>
</evidence>
<evidence type="ECO:0000259" key="6">
    <source>
        <dbReference type="PROSITE" id="PS50011"/>
    </source>
</evidence>
<evidence type="ECO:0000256" key="3">
    <source>
        <dbReference type="PROSITE-ProRule" id="PRU10141"/>
    </source>
</evidence>
<protein>
    <recommendedName>
        <fullName evidence="6">Protein kinase domain-containing protein</fullName>
    </recommendedName>
</protein>
<keyword evidence="8" id="KW-1185">Reference proteome</keyword>
<feature type="binding site" evidence="3">
    <location>
        <position position="53"/>
    </location>
    <ligand>
        <name>ATP</name>
        <dbReference type="ChEBI" id="CHEBI:30616"/>
    </ligand>
</feature>